<name>A0A2T0SHZ6_9ACTN</name>
<dbReference type="OrthoDB" id="9764016at2"/>
<keyword evidence="6" id="KW-1185">Reference proteome</keyword>
<dbReference type="SUPFAM" id="SSF51197">
    <property type="entry name" value="Clavaminate synthase-like"/>
    <property type="match status" value="1"/>
</dbReference>
<dbReference type="AlphaFoldDB" id="A0A2T0SHZ6"/>
<accession>A0A2T0SHZ6</accession>
<dbReference type="EMBL" id="PVZG01000001">
    <property type="protein sequence ID" value="PRY33041.1"/>
    <property type="molecule type" value="Genomic_DNA"/>
</dbReference>
<evidence type="ECO:0000256" key="1">
    <source>
        <dbReference type="ARBA" id="ARBA00001954"/>
    </source>
</evidence>
<comment type="caution">
    <text evidence="5">The sequence shown here is derived from an EMBL/GenBank/DDBJ whole genome shotgun (WGS) entry which is preliminary data.</text>
</comment>
<dbReference type="PROSITE" id="PS51184">
    <property type="entry name" value="JMJC"/>
    <property type="match status" value="1"/>
</dbReference>
<dbReference type="InterPro" id="IPR003347">
    <property type="entry name" value="JmjC_dom"/>
</dbReference>
<protein>
    <submittedName>
        <fullName evidence="5">Cupin superfamily protein</fullName>
    </submittedName>
</protein>
<dbReference type="PANTHER" id="PTHR13096:SF8">
    <property type="entry name" value="RIBOSOMAL OXYGENASE 1"/>
    <property type="match status" value="1"/>
</dbReference>
<evidence type="ECO:0000313" key="6">
    <source>
        <dbReference type="Proteomes" id="UP000239209"/>
    </source>
</evidence>
<evidence type="ECO:0000313" key="5">
    <source>
        <dbReference type="EMBL" id="PRY33041.1"/>
    </source>
</evidence>
<evidence type="ECO:0000259" key="4">
    <source>
        <dbReference type="PROSITE" id="PS51184"/>
    </source>
</evidence>
<evidence type="ECO:0000256" key="2">
    <source>
        <dbReference type="ARBA" id="ARBA00022723"/>
    </source>
</evidence>
<reference evidence="5 6" key="1">
    <citation type="submission" date="2018-03" db="EMBL/GenBank/DDBJ databases">
        <title>Genomic Encyclopedia of Archaeal and Bacterial Type Strains, Phase II (KMG-II): from individual species to whole genera.</title>
        <authorList>
            <person name="Goeker M."/>
        </authorList>
    </citation>
    <scope>NUCLEOTIDE SEQUENCE [LARGE SCALE GENOMIC DNA]</scope>
    <source>
        <strain evidence="5 6">DSM 45348</strain>
    </source>
</reference>
<dbReference type="Pfam" id="PF08007">
    <property type="entry name" value="JmjC_2"/>
    <property type="match status" value="1"/>
</dbReference>
<dbReference type="Gene3D" id="2.60.120.650">
    <property type="entry name" value="Cupin"/>
    <property type="match status" value="1"/>
</dbReference>
<evidence type="ECO:0000256" key="3">
    <source>
        <dbReference type="ARBA" id="ARBA00023004"/>
    </source>
</evidence>
<dbReference type="RefSeq" id="WP_158277674.1">
    <property type="nucleotide sequence ID" value="NZ_PVZG01000001.1"/>
</dbReference>
<sequence>MTLRMLFDQATYQDMMTNWPTEPAIHDLPDGSHLPAIVNAKLLNTYLETGCAPADEINVVKDGAARHPRAYATAGKLDPARIAMWRERGYSFQIRNLDRWYPPLHAMCRAIQHETGYGCYVTAFVTPAGAQGLDYHWDQNIGIVYQAAGCKTWQIWRPVGDEPHRGYKASNTQPLDELVEQLKADGPDLEIELKPGQVLVLPRGWVHNPHAFNQTEDSVHLTFVIRERTGFWIGEKLAKAAIESTSLRRVIAPADIVGDDALAAQIDQARKAFVDWLGKVDTQAFAAELLDTARSELEPDYI</sequence>
<dbReference type="InterPro" id="IPR039994">
    <property type="entry name" value="NO66-like"/>
</dbReference>
<dbReference type="GO" id="GO:0046872">
    <property type="term" value="F:metal ion binding"/>
    <property type="evidence" value="ECO:0007669"/>
    <property type="project" value="UniProtKB-KW"/>
</dbReference>
<keyword evidence="2" id="KW-0479">Metal-binding</keyword>
<comment type="cofactor">
    <cofactor evidence="1">
        <name>Fe(2+)</name>
        <dbReference type="ChEBI" id="CHEBI:29033"/>
    </cofactor>
</comment>
<dbReference type="Proteomes" id="UP000239209">
    <property type="component" value="Unassembled WGS sequence"/>
</dbReference>
<dbReference type="PANTHER" id="PTHR13096">
    <property type="entry name" value="MINA53 MYC INDUCED NUCLEAR ANTIGEN"/>
    <property type="match status" value="1"/>
</dbReference>
<organism evidence="5 6">
    <name type="scientific">Pseudosporangium ferrugineum</name>
    <dbReference type="NCBI Taxonomy" id="439699"/>
    <lineage>
        <taxon>Bacteria</taxon>
        <taxon>Bacillati</taxon>
        <taxon>Actinomycetota</taxon>
        <taxon>Actinomycetes</taxon>
        <taxon>Micromonosporales</taxon>
        <taxon>Micromonosporaceae</taxon>
        <taxon>Pseudosporangium</taxon>
    </lineage>
</organism>
<proteinExistence type="predicted"/>
<feature type="domain" description="JmjC" evidence="4">
    <location>
        <begin position="56"/>
        <end position="242"/>
    </location>
</feature>
<gene>
    <name evidence="5" type="ORF">CLV70_101202</name>
</gene>
<keyword evidence="3" id="KW-0408">Iron</keyword>